<dbReference type="PANTHER" id="PTHR47163:SF2">
    <property type="entry name" value="SI:DKEY-17M8.2"/>
    <property type="match status" value="1"/>
</dbReference>
<organism evidence="2 3">
    <name type="scientific">Sphingomonas plantiphila</name>
    <dbReference type="NCBI Taxonomy" id="3163295"/>
    <lineage>
        <taxon>Bacteria</taxon>
        <taxon>Pseudomonadati</taxon>
        <taxon>Pseudomonadota</taxon>
        <taxon>Alphaproteobacteria</taxon>
        <taxon>Sphingomonadales</taxon>
        <taxon>Sphingomonadaceae</taxon>
        <taxon>Sphingomonas</taxon>
    </lineage>
</organism>
<protein>
    <submittedName>
        <fullName evidence="2">IS1595 family transposase</fullName>
    </submittedName>
</protein>
<comment type="caution">
    <text evidence="2">The sequence shown here is derived from an EMBL/GenBank/DDBJ whole genome shotgun (WGS) entry which is preliminary data.</text>
</comment>
<dbReference type="NCBIfam" id="NF033547">
    <property type="entry name" value="transpos_IS1595"/>
    <property type="match status" value="1"/>
</dbReference>
<proteinExistence type="predicted"/>
<dbReference type="SMART" id="SM01126">
    <property type="entry name" value="DDE_Tnp_IS1595"/>
    <property type="match status" value="1"/>
</dbReference>
<dbReference type="Pfam" id="PF12760">
    <property type="entry name" value="Zn_ribbon_IS1595"/>
    <property type="match status" value="1"/>
</dbReference>
<evidence type="ECO:0000259" key="1">
    <source>
        <dbReference type="SMART" id="SM01126"/>
    </source>
</evidence>
<accession>A0ABW8YRF4</accession>
<dbReference type="RefSeq" id="WP_408079601.1">
    <property type="nucleotide sequence ID" value="NZ_JBELQC010000002.1"/>
</dbReference>
<dbReference type="PANTHER" id="PTHR47163">
    <property type="entry name" value="DDE_TNP_IS1595 DOMAIN-CONTAINING PROTEIN"/>
    <property type="match status" value="1"/>
</dbReference>
<evidence type="ECO:0000313" key="2">
    <source>
        <dbReference type="EMBL" id="MFL9842192.1"/>
    </source>
</evidence>
<reference evidence="2 3" key="1">
    <citation type="submission" date="2024-06" db="EMBL/GenBank/DDBJ databases">
        <authorList>
            <person name="Kaempfer P."/>
            <person name="Viver T."/>
        </authorList>
    </citation>
    <scope>NUCLEOTIDE SEQUENCE [LARGE SCALE GENOMIC DNA]</scope>
    <source>
        <strain evidence="2 3">ST-64</strain>
    </source>
</reference>
<feature type="domain" description="ISXO2-like transposase" evidence="1">
    <location>
        <begin position="130"/>
        <end position="277"/>
    </location>
</feature>
<dbReference type="InterPro" id="IPR024442">
    <property type="entry name" value="Transposase_Zn_ribbon"/>
</dbReference>
<dbReference type="EMBL" id="JBELQC010000002">
    <property type="protein sequence ID" value="MFL9842192.1"/>
    <property type="molecule type" value="Genomic_DNA"/>
</dbReference>
<dbReference type="Proteomes" id="UP001629244">
    <property type="component" value="Unassembled WGS sequence"/>
</dbReference>
<dbReference type="InterPro" id="IPR053164">
    <property type="entry name" value="IS1016-like_transposase"/>
</dbReference>
<keyword evidence="3" id="KW-1185">Reference proteome</keyword>
<sequence>MSNKAPTLRQFQDRFPTEDACLDHLFQVRYGTDFNCPGCDRPAKFTRVKARRSYQCQWCAYQVYPTAGTPFDRTRTPLRDWFFVMFQFCASRNGVAAKEVERQLGVTYKTAWRMCHQIREYMGAVDGSAPIGGLGRTVQIDETFIGGYQSAQDKRDAGATNKTVVFGMLEHGGDLVTHVVPDRKSGTLLPIIRATVKRPSKVHTDDWLGYGGVGTMGYQHATVNHSIDQYVCGKTGATVNAIEGFWAQLKRGINGTHIHVSGRHLPKYLGEFEYRWNMRQTPHLMLDRLMFSFAR</sequence>
<dbReference type="InterPro" id="IPR024445">
    <property type="entry name" value="Tnp_ISXO2-like"/>
</dbReference>
<gene>
    <name evidence="2" type="ORF">ABS767_14565</name>
</gene>
<evidence type="ECO:0000313" key="3">
    <source>
        <dbReference type="Proteomes" id="UP001629244"/>
    </source>
</evidence>
<dbReference type="Pfam" id="PF12762">
    <property type="entry name" value="DDE_Tnp_IS1595"/>
    <property type="match status" value="1"/>
</dbReference>
<name>A0ABW8YRF4_9SPHN</name>